<evidence type="ECO:0000313" key="11">
    <source>
        <dbReference type="Proteomes" id="UP000308549"/>
    </source>
</evidence>
<dbReference type="InterPro" id="IPR012972">
    <property type="entry name" value="NLE"/>
</dbReference>
<dbReference type="Pfam" id="PF00400">
    <property type="entry name" value="WD40"/>
    <property type="match status" value="5"/>
</dbReference>
<dbReference type="Proteomes" id="UP000308549">
    <property type="component" value="Unassembled WGS sequence"/>
</dbReference>
<dbReference type="GO" id="GO:0005654">
    <property type="term" value="C:nucleoplasm"/>
    <property type="evidence" value="ECO:0007669"/>
    <property type="project" value="UniProtKB-SubCell"/>
</dbReference>
<dbReference type="OrthoDB" id="10251381at2759"/>
<dbReference type="PROSITE" id="PS00678">
    <property type="entry name" value="WD_REPEATS_1"/>
    <property type="match status" value="2"/>
</dbReference>
<evidence type="ECO:0000259" key="9">
    <source>
        <dbReference type="Pfam" id="PF08154"/>
    </source>
</evidence>
<dbReference type="GO" id="GO:0000463">
    <property type="term" value="P:maturation of LSU-rRNA from tricistronic rRNA transcript (SSU-rRNA, 5.8S rRNA, LSU-rRNA)"/>
    <property type="evidence" value="ECO:0007669"/>
    <property type="project" value="UniProtKB-UniRule"/>
</dbReference>
<dbReference type="GO" id="GO:0030687">
    <property type="term" value="C:preribosome, large subunit precursor"/>
    <property type="evidence" value="ECO:0007669"/>
    <property type="project" value="UniProtKB-UniRule"/>
</dbReference>
<gene>
    <name evidence="6" type="primary">YTM1</name>
    <name evidence="10" type="ORF">B0A50_05140</name>
</gene>
<dbReference type="GO" id="GO:0070545">
    <property type="term" value="C:PeBoW complex"/>
    <property type="evidence" value="ECO:0007669"/>
    <property type="project" value="TreeGrafter"/>
</dbReference>
<dbReference type="SMART" id="SM00320">
    <property type="entry name" value="WD40"/>
    <property type="match status" value="7"/>
</dbReference>
<feature type="region of interest" description="Disordered" evidence="8">
    <location>
        <begin position="247"/>
        <end position="273"/>
    </location>
</feature>
<dbReference type="PANTHER" id="PTHR19855:SF11">
    <property type="entry name" value="RIBOSOME BIOGENESIS PROTEIN WDR12"/>
    <property type="match status" value="1"/>
</dbReference>
<accession>A0A4U0TVH7</accession>
<feature type="repeat" description="WD" evidence="7">
    <location>
        <begin position="135"/>
        <end position="151"/>
    </location>
</feature>
<organism evidence="10 11">
    <name type="scientific">Salinomyces thailandicus</name>
    <dbReference type="NCBI Taxonomy" id="706561"/>
    <lineage>
        <taxon>Eukaryota</taxon>
        <taxon>Fungi</taxon>
        <taxon>Dikarya</taxon>
        <taxon>Ascomycota</taxon>
        <taxon>Pezizomycotina</taxon>
        <taxon>Dothideomycetes</taxon>
        <taxon>Dothideomycetidae</taxon>
        <taxon>Mycosphaerellales</taxon>
        <taxon>Teratosphaeriaceae</taxon>
        <taxon>Salinomyces</taxon>
    </lineage>
</organism>
<feature type="repeat" description="WD" evidence="7">
    <location>
        <begin position="276"/>
        <end position="318"/>
    </location>
</feature>
<evidence type="ECO:0000313" key="10">
    <source>
        <dbReference type="EMBL" id="TKA26361.1"/>
    </source>
</evidence>
<keyword evidence="3 7" id="KW-0853">WD repeat</keyword>
<sequence length="461" mass="49868">MVTDDKTSQVRIHLKTRSPDIELPQDTGPILVSTELKRYQLSTLVNRLLETDKPVPLEFLINGQFLRTSIDEFLTQNGISAETTLSVEYVKALIPPLYVASYEHDDWVSSLDVLSGSADAARLARDRQDAIPTRLLSGSYDGLIRVWNMSNEVVATGKAHTAAVKAVKFLSPSQVVSSGVDRTLRLWKYDDAETGDAGSLVPTMELYGHKASVESLAVHAPSSRILSASSDHSVGIWSTKKAEAPAASEAMLPTSKRRKLSNTGKTAPQRGPLSLLQGHQSQVADVCFDETDSTVAYSASWDHSVKTWDLTTSACVDTRTTAQSLFSICHLPEAGLLATGTSARHITLIDPRVDARTISAMTLRGHTNAVVTLARDPNSSSQIVSGSHDGTCRIWDIRSARQEATDRVGEAVYVVERDSAKGKPRSMAGEGVKVFGVAWDREVGIVSAGEDKRVQINKGSG</sequence>
<dbReference type="InterPro" id="IPR001680">
    <property type="entry name" value="WD40_rpt"/>
</dbReference>
<evidence type="ECO:0000256" key="7">
    <source>
        <dbReference type="PROSITE-ProRule" id="PRU00221"/>
    </source>
</evidence>
<dbReference type="PRINTS" id="PR00320">
    <property type="entry name" value="GPROTEINBRPT"/>
</dbReference>
<name>A0A4U0TVH7_9PEZI</name>
<comment type="similarity">
    <text evidence="6">Belongs to the WD repeat WDR12/YTM1 family.</text>
</comment>
<dbReference type="AlphaFoldDB" id="A0A4U0TVH7"/>
<feature type="repeat" description="WD" evidence="7">
    <location>
        <begin position="157"/>
        <end position="197"/>
    </location>
</feature>
<comment type="caution">
    <text evidence="10">The sequence shown here is derived from an EMBL/GenBank/DDBJ whole genome shotgun (WGS) entry which is preliminary data.</text>
</comment>
<dbReference type="PROSITE" id="PS50082">
    <property type="entry name" value="WD_REPEATS_2"/>
    <property type="match status" value="5"/>
</dbReference>
<keyword evidence="11" id="KW-1185">Reference proteome</keyword>
<dbReference type="InterPro" id="IPR015943">
    <property type="entry name" value="WD40/YVTN_repeat-like_dom_sf"/>
</dbReference>
<evidence type="ECO:0000256" key="4">
    <source>
        <dbReference type="ARBA" id="ARBA00022737"/>
    </source>
</evidence>
<dbReference type="EMBL" id="NAJL01000029">
    <property type="protein sequence ID" value="TKA26361.1"/>
    <property type="molecule type" value="Genomic_DNA"/>
</dbReference>
<evidence type="ECO:0000256" key="5">
    <source>
        <dbReference type="ARBA" id="ARBA00023242"/>
    </source>
</evidence>
<reference evidence="10 11" key="1">
    <citation type="submission" date="2017-03" db="EMBL/GenBank/DDBJ databases">
        <title>Genomes of endolithic fungi from Antarctica.</title>
        <authorList>
            <person name="Coleine C."/>
            <person name="Masonjones S."/>
            <person name="Stajich J.E."/>
        </authorList>
    </citation>
    <scope>NUCLEOTIDE SEQUENCE [LARGE SCALE GENOMIC DNA]</scope>
    <source>
        <strain evidence="10 11">CCFEE 6315</strain>
    </source>
</reference>
<dbReference type="InterPro" id="IPR028599">
    <property type="entry name" value="WDR12/Ytm1"/>
</dbReference>
<dbReference type="GO" id="GO:0000466">
    <property type="term" value="P:maturation of 5.8S rRNA from tricistronic rRNA transcript (SSU-rRNA, 5.8S rRNA, LSU-rRNA)"/>
    <property type="evidence" value="ECO:0007669"/>
    <property type="project" value="UniProtKB-UniRule"/>
</dbReference>
<evidence type="ECO:0000256" key="8">
    <source>
        <dbReference type="SAM" id="MobiDB-lite"/>
    </source>
</evidence>
<feature type="repeat" description="WD" evidence="7">
    <location>
        <begin position="363"/>
        <end position="405"/>
    </location>
</feature>
<comment type="subunit">
    <text evidence="6">Component of the NOP7 complex, composed of ERB1, NOP7 and YTM1. Within the NOP7 complex ERB1 appears to interact directly with NOP7 and YTM1. The NOP7 complex also associates with the 66S pre-ribosome.</text>
</comment>
<keyword evidence="5 6" id="KW-0539">Nucleus</keyword>
<dbReference type="InterPro" id="IPR036322">
    <property type="entry name" value="WD40_repeat_dom_sf"/>
</dbReference>
<dbReference type="GO" id="GO:0043021">
    <property type="term" value="F:ribonucleoprotein complex binding"/>
    <property type="evidence" value="ECO:0007669"/>
    <property type="project" value="UniProtKB-UniRule"/>
</dbReference>
<dbReference type="PANTHER" id="PTHR19855">
    <property type="entry name" value="WD40 REPEAT PROTEIN 12, 37"/>
    <property type="match status" value="1"/>
</dbReference>
<keyword evidence="4" id="KW-0677">Repeat</keyword>
<dbReference type="HAMAP" id="MF_03029">
    <property type="entry name" value="WDR12"/>
    <property type="match status" value="1"/>
</dbReference>
<protein>
    <recommendedName>
        <fullName evidence="6">Ribosome biogenesis protein YTM1</fullName>
    </recommendedName>
</protein>
<comment type="function">
    <text evidence="6">Component of the NOP7 complex, which is required for maturation of the 25S and 5.8S ribosomal RNAs and formation of the 60S ribosome.</text>
</comment>
<evidence type="ECO:0000256" key="1">
    <source>
        <dbReference type="ARBA" id="ARBA00022517"/>
    </source>
</evidence>
<evidence type="ECO:0000256" key="3">
    <source>
        <dbReference type="ARBA" id="ARBA00022574"/>
    </source>
</evidence>
<dbReference type="Pfam" id="PF08154">
    <property type="entry name" value="NLE"/>
    <property type="match status" value="1"/>
</dbReference>
<dbReference type="Gene3D" id="2.130.10.10">
    <property type="entry name" value="YVTN repeat-like/Quinoprotein amine dehydrogenase"/>
    <property type="match status" value="1"/>
</dbReference>
<evidence type="ECO:0000256" key="6">
    <source>
        <dbReference type="HAMAP-Rule" id="MF_03029"/>
    </source>
</evidence>
<dbReference type="InterPro" id="IPR019775">
    <property type="entry name" value="WD40_repeat_CS"/>
</dbReference>
<dbReference type="SUPFAM" id="SSF50978">
    <property type="entry name" value="WD40 repeat-like"/>
    <property type="match status" value="1"/>
</dbReference>
<dbReference type="InterPro" id="IPR020472">
    <property type="entry name" value="WD40_PAC1"/>
</dbReference>
<feature type="domain" description="NLE" evidence="9">
    <location>
        <begin position="10"/>
        <end position="74"/>
    </location>
</feature>
<keyword evidence="2 6" id="KW-0698">rRNA processing</keyword>
<dbReference type="PROSITE" id="PS50294">
    <property type="entry name" value="WD_REPEATS_REGION"/>
    <property type="match status" value="3"/>
</dbReference>
<dbReference type="CDD" id="cd00200">
    <property type="entry name" value="WD40"/>
    <property type="match status" value="1"/>
</dbReference>
<comment type="subcellular location">
    <subcellularLocation>
        <location evidence="6">Nucleus</location>
        <location evidence="6">Nucleolus</location>
    </subcellularLocation>
    <subcellularLocation>
        <location evidence="6">Nucleus</location>
        <location evidence="6">Nucleoplasm</location>
    </subcellularLocation>
</comment>
<keyword evidence="1 6" id="KW-0690">Ribosome biogenesis</keyword>
<proteinExistence type="inferred from homology"/>
<feature type="repeat" description="WD" evidence="7">
    <location>
        <begin position="206"/>
        <end position="247"/>
    </location>
</feature>
<evidence type="ECO:0000256" key="2">
    <source>
        <dbReference type="ARBA" id="ARBA00022552"/>
    </source>
</evidence>